<feature type="region of interest" description="Disordered" evidence="1">
    <location>
        <begin position="1"/>
        <end position="154"/>
    </location>
</feature>
<feature type="compositionally biased region" description="Polar residues" evidence="1">
    <location>
        <begin position="118"/>
        <end position="132"/>
    </location>
</feature>
<evidence type="ECO:0000256" key="1">
    <source>
        <dbReference type="SAM" id="MobiDB-lite"/>
    </source>
</evidence>
<proteinExistence type="predicted"/>
<keyword evidence="3" id="KW-1185">Reference proteome</keyword>
<organism evidence="2 3">
    <name type="scientific">Pleurodeles waltl</name>
    <name type="common">Iberian ribbed newt</name>
    <dbReference type="NCBI Taxonomy" id="8319"/>
    <lineage>
        <taxon>Eukaryota</taxon>
        <taxon>Metazoa</taxon>
        <taxon>Chordata</taxon>
        <taxon>Craniata</taxon>
        <taxon>Vertebrata</taxon>
        <taxon>Euteleostomi</taxon>
        <taxon>Amphibia</taxon>
        <taxon>Batrachia</taxon>
        <taxon>Caudata</taxon>
        <taxon>Salamandroidea</taxon>
        <taxon>Salamandridae</taxon>
        <taxon>Pleurodelinae</taxon>
        <taxon>Pleurodeles</taxon>
    </lineage>
</organism>
<evidence type="ECO:0000313" key="3">
    <source>
        <dbReference type="Proteomes" id="UP001066276"/>
    </source>
</evidence>
<dbReference type="AlphaFoldDB" id="A0AAV7PWC6"/>
<gene>
    <name evidence="2" type="ORF">NDU88_009106</name>
</gene>
<evidence type="ECO:0000313" key="2">
    <source>
        <dbReference type="EMBL" id="KAJ1130758.1"/>
    </source>
</evidence>
<feature type="compositionally biased region" description="Low complexity" evidence="1">
    <location>
        <begin position="144"/>
        <end position="154"/>
    </location>
</feature>
<sequence length="154" mass="15631">MSANPGGPPASTETAQRGHLHRSKHGARSATQAAQPRGLQHQAAHPKPGPPRSPLGGPQPKTTAEGPPSKHSPLAPLLRGNKAFLQPPAEVCGSPRGQTGLRGGPASSSARSVPLSRGHTNSRNPATDSNTLILWRAPGPGGPPSTTTSGEMNA</sequence>
<feature type="compositionally biased region" description="Basic residues" evidence="1">
    <location>
        <begin position="18"/>
        <end position="27"/>
    </location>
</feature>
<dbReference type="EMBL" id="JANPWB010000011">
    <property type="protein sequence ID" value="KAJ1130758.1"/>
    <property type="molecule type" value="Genomic_DNA"/>
</dbReference>
<comment type="caution">
    <text evidence="2">The sequence shown here is derived from an EMBL/GenBank/DDBJ whole genome shotgun (WGS) entry which is preliminary data.</text>
</comment>
<accession>A0AAV7PWC6</accession>
<name>A0AAV7PWC6_PLEWA</name>
<protein>
    <submittedName>
        <fullName evidence="2">Uncharacterized protein</fullName>
    </submittedName>
</protein>
<dbReference type="Proteomes" id="UP001066276">
    <property type="component" value="Chromosome 7"/>
</dbReference>
<reference evidence="2" key="1">
    <citation type="journal article" date="2022" name="bioRxiv">
        <title>Sequencing and chromosome-scale assembly of the giantPleurodeles waltlgenome.</title>
        <authorList>
            <person name="Brown T."/>
            <person name="Elewa A."/>
            <person name="Iarovenko S."/>
            <person name="Subramanian E."/>
            <person name="Araus A.J."/>
            <person name="Petzold A."/>
            <person name="Susuki M."/>
            <person name="Suzuki K.-i.T."/>
            <person name="Hayashi T."/>
            <person name="Toyoda A."/>
            <person name="Oliveira C."/>
            <person name="Osipova E."/>
            <person name="Leigh N.D."/>
            <person name="Simon A."/>
            <person name="Yun M.H."/>
        </authorList>
    </citation>
    <scope>NUCLEOTIDE SEQUENCE</scope>
    <source>
        <strain evidence="2">20211129_DDA</strain>
        <tissue evidence="2">Liver</tissue>
    </source>
</reference>